<organism evidence="1 2">
    <name type="scientific">Streptomyces parvulus</name>
    <dbReference type="NCBI Taxonomy" id="146923"/>
    <lineage>
        <taxon>Bacteria</taxon>
        <taxon>Bacillati</taxon>
        <taxon>Actinomycetota</taxon>
        <taxon>Actinomycetes</taxon>
        <taxon>Kitasatosporales</taxon>
        <taxon>Streptomycetaceae</taxon>
        <taxon>Streptomyces</taxon>
    </lineage>
</organism>
<dbReference type="GeneID" id="91307418"/>
<dbReference type="KEGG" id="spav:Spa2297_21250"/>
<evidence type="ECO:0000313" key="1">
    <source>
        <dbReference type="EMBL" id="ANJ09270.1"/>
    </source>
</evidence>
<dbReference type="Proteomes" id="UP000078468">
    <property type="component" value="Chromosome"/>
</dbReference>
<dbReference type="RefSeq" id="WP_064729600.1">
    <property type="nucleotide sequence ID" value="NZ_BMRX01000002.1"/>
</dbReference>
<gene>
    <name evidence="1" type="ORF">Spa2297_21250</name>
</gene>
<evidence type="ECO:0000313" key="2">
    <source>
        <dbReference type="Proteomes" id="UP000078468"/>
    </source>
</evidence>
<dbReference type="Gene3D" id="1.10.287.1490">
    <property type="match status" value="1"/>
</dbReference>
<reference evidence="1 2" key="1">
    <citation type="submission" date="2016-05" db="EMBL/GenBank/DDBJ databases">
        <title>Non-Contiguous Finished Genome Sequence of Streptomyces parvulus 2297 Integrated Site-Specifically with Actinophage R4.</title>
        <authorList>
            <person name="Nishizawa T."/>
            <person name="Miura T."/>
            <person name="Harada C."/>
            <person name="Guo Y."/>
            <person name="Narisawa K."/>
            <person name="Ohta H."/>
            <person name="Takahashi H."/>
            <person name="Shirai M."/>
        </authorList>
    </citation>
    <scope>NUCLEOTIDE SEQUENCE [LARGE SCALE GENOMIC DNA]</scope>
    <source>
        <strain evidence="1 2">2297</strain>
    </source>
</reference>
<dbReference type="EMBL" id="CP015866">
    <property type="protein sequence ID" value="ANJ09270.1"/>
    <property type="molecule type" value="Genomic_DNA"/>
</dbReference>
<sequence>MTVTAGNDQYGAALDPQSRADLDKPQGLKSAPRMPNPAYPHLGFNPVPGDTEAVRGLEKKLSGCAKVLQEAHDLVTKLLDGSYWKGDAAVAFREQLDGGPLPLNLKNAAHSVRKAARQLDRWEGELTDFQRRAGKLEEDAREARAAVARAQGRVEKLGDAADLKTGGGDGDAARKDLTRAKGDLDDAQAELAAVIGKAKRLAEEHERQAGLRARKIRDATRKLVPHEPGMFDEALDWLGDNLPDILSFTAGLVGVAALLLAGPMGWGVATVAALMLTSSGISTVALGLRLSDAEVQASLWDGLTKGELDADFWSNTVSVGADAVGALPGIAAVAKGSFEATRAVRRSGQVVDFWQKAGTYGAKIKSEAGAITGLENSMVARAVRGLSNPGRAASVISGTSGLVGVGTGGFGLYNKAVDADDSGIKDGAVASIDGSRLVLDGGGLADIARYIFCH</sequence>
<dbReference type="AlphaFoldDB" id="A0A191V2X7"/>
<protein>
    <submittedName>
        <fullName evidence="1">Uncharacterized protein</fullName>
    </submittedName>
</protein>
<accession>A0A191V2X7</accession>
<proteinExistence type="predicted"/>
<name>A0A191V2X7_9ACTN</name>